<dbReference type="EMBL" id="JAUSUE010000015">
    <property type="protein sequence ID" value="MDQ0204383.1"/>
    <property type="molecule type" value="Genomic_DNA"/>
</dbReference>
<dbReference type="PANTHER" id="PTHR43825">
    <property type="entry name" value="PYRUVATE DEHYDROGENASE E1 COMPONENT"/>
    <property type="match status" value="1"/>
</dbReference>
<dbReference type="SUPFAM" id="SSF52922">
    <property type="entry name" value="TK C-terminal domain-like"/>
    <property type="match status" value="1"/>
</dbReference>
<evidence type="ECO:0000313" key="3">
    <source>
        <dbReference type="Proteomes" id="UP001239167"/>
    </source>
</evidence>
<evidence type="ECO:0000313" key="2">
    <source>
        <dbReference type="EMBL" id="MDQ0204383.1"/>
    </source>
</evidence>
<accession>A0ABT9Y967</accession>
<dbReference type="GO" id="GO:0004802">
    <property type="term" value="F:transketolase activity"/>
    <property type="evidence" value="ECO:0007669"/>
    <property type="project" value="UniProtKB-EC"/>
</dbReference>
<dbReference type="InterPro" id="IPR033248">
    <property type="entry name" value="Transketolase_C"/>
</dbReference>
<sequence length="313" mass="34133">MCQYKGTREAFAKAITELADAGNDKLMFISADSLKSMKCTEFAEKYPQRYIEAGIAEQNSVAMAAGLASTGLMPFIATYAGFLTMRACEQIRTFIAYTNLNVKIIGINGGIFSGEKEGVTHQFFEDLAIMRAIPNMKVIVPADDTQMYQAVKASAEIDGPVYIRAGSGREHRVFTESHNFEFGKINVIESYGSDVVLFSTGLLMNRAMEAARRLNDRGIKGTLVDVPTLKPLDSEGITNILRKCGKAVTIEDHNIIGGLADAVALVSTEHYPVHIKRVGLHDIFPSSGAAEEVLDHYGMAIDDIIAAVEELCH</sequence>
<name>A0ABT9Y967_9FIRM</name>
<dbReference type="RefSeq" id="WP_307224685.1">
    <property type="nucleotide sequence ID" value="NZ_CP116940.1"/>
</dbReference>
<dbReference type="Gene3D" id="3.40.50.920">
    <property type="match status" value="1"/>
</dbReference>
<dbReference type="Gene3D" id="3.40.50.970">
    <property type="match status" value="1"/>
</dbReference>
<dbReference type="CDD" id="cd07033">
    <property type="entry name" value="TPP_PYR_DXS_TK_like"/>
    <property type="match status" value="1"/>
</dbReference>
<dbReference type="EC" id="2.2.1.1" evidence="2"/>
<keyword evidence="2" id="KW-0808">Transferase</keyword>
<dbReference type="SMART" id="SM00861">
    <property type="entry name" value="Transket_pyr"/>
    <property type="match status" value="1"/>
</dbReference>
<keyword evidence="3" id="KW-1185">Reference proteome</keyword>
<organism evidence="2 3">
    <name type="scientific">Pectinatus haikarae</name>
    <dbReference type="NCBI Taxonomy" id="349096"/>
    <lineage>
        <taxon>Bacteria</taxon>
        <taxon>Bacillati</taxon>
        <taxon>Bacillota</taxon>
        <taxon>Negativicutes</taxon>
        <taxon>Selenomonadales</taxon>
        <taxon>Selenomonadaceae</taxon>
        <taxon>Pectinatus</taxon>
    </lineage>
</organism>
<feature type="domain" description="Transketolase-like pyrimidine-binding" evidence="1">
    <location>
        <begin position="5"/>
        <end position="173"/>
    </location>
</feature>
<protein>
    <submittedName>
        <fullName evidence="2">Transketolase</fullName>
        <ecNumber evidence="2">2.2.1.1</ecNumber>
    </submittedName>
</protein>
<proteinExistence type="predicted"/>
<dbReference type="Pfam" id="PF02780">
    <property type="entry name" value="Transketolase_C"/>
    <property type="match status" value="1"/>
</dbReference>
<dbReference type="Pfam" id="PF02779">
    <property type="entry name" value="Transket_pyr"/>
    <property type="match status" value="1"/>
</dbReference>
<dbReference type="InterPro" id="IPR029061">
    <property type="entry name" value="THDP-binding"/>
</dbReference>
<dbReference type="InterPro" id="IPR051157">
    <property type="entry name" value="PDH/Transketolase"/>
</dbReference>
<reference evidence="2 3" key="1">
    <citation type="submission" date="2023-07" db="EMBL/GenBank/DDBJ databases">
        <title>Genomic Encyclopedia of Type Strains, Phase IV (KMG-IV): sequencing the most valuable type-strain genomes for metagenomic binning, comparative biology and taxonomic classification.</title>
        <authorList>
            <person name="Goeker M."/>
        </authorList>
    </citation>
    <scope>NUCLEOTIDE SEQUENCE [LARGE SCALE GENOMIC DNA]</scope>
    <source>
        <strain evidence="2 3">DSM 16980</strain>
    </source>
</reference>
<dbReference type="Proteomes" id="UP001239167">
    <property type="component" value="Unassembled WGS sequence"/>
</dbReference>
<gene>
    <name evidence="2" type="ORF">J2S01_002111</name>
</gene>
<comment type="caution">
    <text evidence="2">The sequence shown here is derived from an EMBL/GenBank/DDBJ whole genome shotgun (WGS) entry which is preliminary data.</text>
</comment>
<dbReference type="SUPFAM" id="SSF52518">
    <property type="entry name" value="Thiamin diphosphate-binding fold (THDP-binding)"/>
    <property type="match status" value="1"/>
</dbReference>
<dbReference type="PANTHER" id="PTHR43825:SF1">
    <property type="entry name" value="TRANSKETOLASE-LIKE PYRIMIDINE-BINDING DOMAIN-CONTAINING PROTEIN"/>
    <property type="match status" value="1"/>
</dbReference>
<dbReference type="InterPro" id="IPR005475">
    <property type="entry name" value="Transketolase-like_Pyr-bd"/>
</dbReference>
<evidence type="ECO:0000259" key="1">
    <source>
        <dbReference type="SMART" id="SM00861"/>
    </source>
</evidence>
<dbReference type="InterPro" id="IPR009014">
    <property type="entry name" value="Transketo_C/PFOR_II"/>
</dbReference>